<sequence>MKVIQDCLSQDWPTSTDNLCQHCCHPIDGVPVPLPQSYDTLKKVYHCRGQFCSWQCVKAYNMRSTVPAGRGNRNMYIALLAHRTWVKVRKNVDDFERLRTYACTSINPAPPPESLRIFGGDKTIHEFRKGSFGIVHPEEATVDIPFATTRQRLSLGLDHNDDSRRVLGNRENSGVHNHSNSFCAKLDKARTDKSIMKRKKRDSDKNTLMSTMGVVVETRKKDKSNP</sequence>
<evidence type="ECO:0000256" key="1">
    <source>
        <dbReference type="SAM" id="MobiDB-lite"/>
    </source>
</evidence>
<dbReference type="GeneID" id="6804805"/>
<dbReference type="EMBL" id="EU916176">
    <property type="protein sequence ID" value="ACH46774.1"/>
    <property type="molecule type" value="Genomic_DNA"/>
</dbReference>
<evidence type="ECO:0000313" key="2">
    <source>
        <dbReference type="EMBL" id="ACH46774.1"/>
    </source>
</evidence>
<name>B5LWB1_9PHYC</name>
<protein>
    <submittedName>
        <fullName evidence="2">Putative VLTF2 transcription factor</fullName>
    </submittedName>
</protein>
<dbReference type="OrthoDB" id="13123at10239"/>
<feature type="compositionally biased region" description="Basic and acidic residues" evidence="1">
    <location>
        <begin position="217"/>
        <end position="226"/>
    </location>
</feature>
<reference evidence="2 3" key="1">
    <citation type="journal article" date="2009" name="Virology">
        <title>Genomic analysis of the smallest giant virus--Feldmannia sp. virus 158.</title>
        <authorList>
            <person name="Schroeder D.C."/>
            <person name="Park Y."/>
            <person name="Yoon H.M."/>
            <person name="Lee Y.S."/>
            <person name="Kang S.W."/>
            <person name="Meints R.H."/>
            <person name="Ivey R.G."/>
            <person name="Choi T.J."/>
        </authorList>
    </citation>
    <scope>NUCLEOTIDE SEQUENCE [LARGE SCALE GENOMIC DNA]</scope>
    <source>
        <strain evidence="2">FsV-158</strain>
    </source>
</reference>
<dbReference type="KEGG" id="vg:6804805"/>
<evidence type="ECO:0000313" key="3">
    <source>
        <dbReference type="Proteomes" id="UP000204092"/>
    </source>
</evidence>
<proteinExistence type="predicted"/>
<dbReference type="RefSeq" id="YP_002154644.1">
    <property type="nucleotide sequence ID" value="NC_011183.1"/>
</dbReference>
<keyword evidence="3" id="KW-1185">Reference proteome</keyword>
<accession>B5LWB1</accession>
<dbReference type="Proteomes" id="UP000204092">
    <property type="component" value="Segment"/>
</dbReference>
<organism evidence="2 3">
    <name type="scientific">Feldmannia species virus</name>
    <dbReference type="NCBI Taxonomy" id="39420"/>
    <lineage>
        <taxon>Viruses</taxon>
        <taxon>Varidnaviria</taxon>
        <taxon>Bamfordvirae</taxon>
        <taxon>Nucleocytoviricota</taxon>
        <taxon>Megaviricetes</taxon>
        <taxon>Algavirales</taxon>
        <taxon>Phycodnaviridae</taxon>
        <taxon>Phaeovirus</taxon>
        <taxon>Phaeovirus feldmanniae</taxon>
    </lineage>
</organism>
<feature type="region of interest" description="Disordered" evidence="1">
    <location>
        <begin position="193"/>
        <end position="226"/>
    </location>
</feature>
<feature type="compositionally biased region" description="Basic and acidic residues" evidence="1">
    <location>
        <begin position="193"/>
        <end position="205"/>
    </location>
</feature>